<accession>A0ABP8VN13</accession>
<evidence type="ECO:0000313" key="3">
    <source>
        <dbReference type="Proteomes" id="UP001501295"/>
    </source>
</evidence>
<gene>
    <name evidence="2" type="ORF">GCM10025780_08080</name>
</gene>
<dbReference type="Pfam" id="PF06445">
    <property type="entry name" value="GyrI-like"/>
    <property type="match status" value="1"/>
</dbReference>
<proteinExistence type="predicted"/>
<dbReference type="Proteomes" id="UP001501295">
    <property type="component" value="Unassembled WGS sequence"/>
</dbReference>
<comment type="caution">
    <text evidence="2">The sequence shown here is derived from an EMBL/GenBank/DDBJ whole genome shotgun (WGS) entry which is preliminary data.</text>
</comment>
<dbReference type="EMBL" id="BAABLM010000001">
    <property type="protein sequence ID" value="GAA4668014.1"/>
    <property type="molecule type" value="Genomic_DNA"/>
</dbReference>
<protein>
    <recommendedName>
        <fullName evidence="1">GyrI-like small molecule binding domain-containing protein</fullName>
    </recommendedName>
</protein>
<keyword evidence="3" id="KW-1185">Reference proteome</keyword>
<feature type="domain" description="GyrI-like small molecule binding" evidence="1">
    <location>
        <begin position="48"/>
        <end position="213"/>
    </location>
</feature>
<dbReference type="InterPro" id="IPR011256">
    <property type="entry name" value="Reg_factor_effector_dom_sf"/>
</dbReference>
<evidence type="ECO:0000259" key="1">
    <source>
        <dbReference type="Pfam" id="PF06445"/>
    </source>
</evidence>
<dbReference type="Gene3D" id="3.20.80.10">
    <property type="entry name" value="Regulatory factor, effector binding domain"/>
    <property type="match status" value="1"/>
</dbReference>
<sequence>MTLLLPEARALSYTAEAADKLLTVRFVSKKGATMTNIRTTELHQAPADPELVVVPAAVFLSISGTGAPAAPVWHRKKLFASDIARELAKAGLAPEGTPAQHMYYWYADDAPETNIADFYSVNPLTDLGYRALAQIDPKTTLDDIAAARERAASASDEGDEIEIFTIPEQTVVQVMHTGPFSTELATLARMGAEADAHGVKRSGPHQEIHLDPFTITSAQDTLRTIIRDPVA</sequence>
<name>A0ABP8VN13_9MICO</name>
<organism evidence="2 3">
    <name type="scientific">Frondihabitans cladoniiphilus</name>
    <dbReference type="NCBI Taxonomy" id="715785"/>
    <lineage>
        <taxon>Bacteria</taxon>
        <taxon>Bacillati</taxon>
        <taxon>Actinomycetota</taxon>
        <taxon>Actinomycetes</taxon>
        <taxon>Micrococcales</taxon>
        <taxon>Microbacteriaceae</taxon>
        <taxon>Frondihabitans</taxon>
    </lineage>
</organism>
<dbReference type="InterPro" id="IPR029442">
    <property type="entry name" value="GyrI-like"/>
</dbReference>
<reference evidence="3" key="1">
    <citation type="journal article" date="2019" name="Int. J. Syst. Evol. Microbiol.">
        <title>The Global Catalogue of Microorganisms (GCM) 10K type strain sequencing project: providing services to taxonomists for standard genome sequencing and annotation.</title>
        <authorList>
            <consortium name="The Broad Institute Genomics Platform"/>
            <consortium name="The Broad Institute Genome Sequencing Center for Infectious Disease"/>
            <person name="Wu L."/>
            <person name="Ma J."/>
        </authorList>
    </citation>
    <scope>NUCLEOTIDE SEQUENCE [LARGE SCALE GENOMIC DNA]</scope>
    <source>
        <strain evidence="3">JCM 18956</strain>
    </source>
</reference>
<evidence type="ECO:0000313" key="2">
    <source>
        <dbReference type="EMBL" id="GAA4668014.1"/>
    </source>
</evidence>